<dbReference type="OrthoDB" id="2971140at2"/>
<organism evidence="2 3">
    <name type="scientific">Filobacillus milosensis</name>
    <dbReference type="NCBI Taxonomy" id="94137"/>
    <lineage>
        <taxon>Bacteria</taxon>
        <taxon>Bacillati</taxon>
        <taxon>Bacillota</taxon>
        <taxon>Bacilli</taxon>
        <taxon>Bacillales</taxon>
        <taxon>Bacillaceae</taxon>
        <taxon>Filobacillus</taxon>
    </lineage>
</organism>
<keyword evidence="3" id="KW-1185">Reference proteome</keyword>
<dbReference type="AlphaFoldDB" id="A0A4Y8IFP1"/>
<gene>
    <name evidence="2" type="ORF">E3U55_15125</name>
</gene>
<dbReference type="InterPro" id="IPR007813">
    <property type="entry name" value="PilN"/>
</dbReference>
<dbReference type="Pfam" id="PF05137">
    <property type="entry name" value="PilN"/>
    <property type="match status" value="1"/>
</dbReference>
<evidence type="ECO:0008006" key="4">
    <source>
        <dbReference type="Google" id="ProtNLM"/>
    </source>
</evidence>
<name>A0A4Y8IFP1_9BACI</name>
<keyword evidence="1" id="KW-0472">Membrane</keyword>
<feature type="transmembrane region" description="Helical" evidence="1">
    <location>
        <begin position="20"/>
        <end position="41"/>
    </location>
</feature>
<dbReference type="InterPro" id="IPR052534">
    <property type="entry name" value="Extracell_DNA_Util/SecSys_Comp"/>
</dbReference>
<evidence type="ECO:0000313" key="2">
    <source>
        <dbReference type="EMBL" id="TFB13894.1"/>
    </source>
</evidence>
<dbReference type="EMBL" id="SOPW01000021">
    <property type="protein sequence ID" value="TFB13894.1"/>
    <property type="molecule type" value="Genomic_DNA"/>
</dbReference>
<dbReference type="Proteomes" id="UP000297975">
    <property type="component" value="Unassembled WGS sequence"/>
</dbReference>
<keyword evidence="1" id="KW-0812">Transmembrane</keyword>
<proteinExistence type="predicted"/>
<comment type="caution">
    <text evidence="2">The sequence shown here is derived from an EMBL/GenBank/DDBJ whole genome shotgun (WGS) entry which is preliminary data.</text>
</comment>
<sequence>MLVDINLLPKKEKKSVTPFLVYTFMSLLTLLLIGFGGLMYWSSAEEIKQLESQINQQNKTNLVMQSELEGSTEEKQAKKIQEITQQIRMTIHSISNVMYEVTRLIPAGGTLNAFEMSEIQIDLNITTSSNEDAVKFYQDLQDVKIFDDVTIHTISFVESENNFVTNYTILLQSEAKEEDES</sequence>
<dbReference type="PANTHER" id="PTHR40278:SF1">
    <property type="entry name" value="DNA UTILIZATION PROTEIN HOFN"/>
    <property type="match status" value="1"/>
</dbReference>
<keyword evidence="1" id="KW-1133">Transmembrane helix</keyword>
<accession>A0A4Y8IFP1</accession>
<dbReference type="PANTHER" id="PTHR40278">
    <property type="entry name" value="DNA UTILIZATION PROTEIN HOFN"/>
    <property type="match status" value="1"/>
</dbReference>
<evidence type="ECO:0000256" key="1">
    <source>
        <dbReference type="SAM" id="Phobius"/>
    </source>
</evidence>
<protein>
    <recommendedName>
        <fullName evidence="4">Tfp pilus assembly protein PilN</fullName>
    </recommendedName>
</protein>
<dbReference type="RefSeq" id="WP_134341321.1">
    <property type="nucleotide sequence ID" value="NZ_SOPW01000021.1"/>
</dbReference>
<reference evidence="2 3" key="1">
    <citation type="submission" date="2019-03" db="EMBL/GenBank/DDBJ databases">
        <authorList>
            <person name="He R.-H."/>
        </authorList>
    </citation>
    <scope>NUCLEOTIDE SEQUENCE [LARGE SCALE GENOMIC DNA]</scope>
    <source>
        <strain evidence="3">SH 714</strain>
    </source>
</reference>
<evidence type="ECO:0000313" key="3">
    <source>
        <dbReference type="Proteomes" id="UP000297975"/>
    </source>
</evidence>